<keyword evidence="3" id="KW-1185">Reference proteome</keyword>
<evidence type="ECO:0000259" key="1">
    <source>
        <dbReference type="SMART" id="SM00974"/>
    </source>
</evidence>
<sequence length="202" mass="22953">MAEIVYVLTNPSMPGLVKIGLTRRDDPISRMAELFSTGVPEPFQCEAAWEVGHAIEIESKMHAKFSSVRVNPSREFFKISAEKAIEVLRSFGLRDITHEVQKKLELANEAAFRRPVQNWLEMGYSVGDKFFAGETGEFVTIVDGRTVSYRGELMSLSQARIIIRRRFPELPASGAFHKDGELIQARYDRTYGRPSQSYYPTE</sequence>
<accession>A0A238K0T4</accession>
<reference evidence="3" key="1">
    <citation type="submission" date="2017-05" db="EMBL/GenBank/DDBJ databases">
        <authorList>
            <person name="Rodrigo-Torres L."/>
            <person name="Arahal R. D."/>
            <person name="Lucena T."/>
        </authorList>
    </citation>
    <scope>NUCLEOTIDE SEQUENCE [LARGE SCALE GENOMIC DNA]</scope>
    <source>
        <strain evidence="3">CECT 8715</strain>
    </source>
</reference>
<dbReference type="SMART" id="SM00974">
    <property type="entry name" value="T5orf172"/>
    <property type="match status" value="1"/>
</dbReference>
<protein>
    <submittedName>
        <fullName evidence="2">T5orf172 domain protein</fullName>
    </submittedName>
</protein>
<feature type="domain" description="Bacteriophage T5 Orf172 DNA-binding" evidence="1">
    <location>
        <begin position="11"/>
        <end position="91"/>
    </location>
</feature>
<dbReference type="InterPro" id="IPR018306">
    <property type="entry name" value="Phage_T5_Orf172_DNA-bd"/>
</dbReference>
<organism evidence="2 3">
    <name type="scientific">Ruegeria arenilitoris</name>
    <dbReference type="NCBI Taxonomy" id="1173585"/>
    <lineage>
        <taxon>Bacteria</taxon>
        <taxon>Pseudomonadati</taxon>
        <taxon>Pseudomonadota</taxon>
        <taxon>Alphaproteobacteria</taxon>
        <taxon>Rhodobacterales</taxon>
        <taxon>Roseobacteraceae</taxon>
        <taxon>Ruegeria</taxon>
    </lineage>
</organism>
<evidence type="ECO:0000313" key="3">
    <source>
        <dbReference type="Proteomes" id="UP000202485"/>
    </source>
</evidence>
<dbReference type="EMBL" id="FXYG01000001">
    <property type="protein sequence ID" value="SMX35984.1"/>
    <property type="molecule type" value="Genomic_DNA"/>
</dbReference>
<dbReference type="AlphaFoldDB" id="A0A238K0T4"/>
<dbReference type="OrthoDB" id="9811665at2"/>
<evidence type="ECO:0000313" key="2">
    <source>
        <dbReference type="EMBL" id="SMX35984.1"/>
    </source>
</evidence>
<dbReference type="Proteomes" id="UP000202485">
    <property type="component" value="Unassembled WGS sequence"/>
</dbReference>
<gene>
    <name evidence="2" type="ORF">RUA8715_01244</name>
</gene>
<dbReference type="Pfam" id="PF10544">
    <property type="entry name" value="T5orf172"/>
    <property type="match status" value="1"/>
</dbReference>
<dbReference type="RefSeq" id="WP_093962694.1">
    <property type="nucleotide sequence ID" value="NZ_FXYG01000001.1"/>
</dbReference>
<name>A0A238K0T4_9RHOB</name>
<proteinExistence type="predicted"/>